<dbReference type="Proteomes" id="UP000249873">
    <property type="component" value="Chromosome"/>
</dbReference>
<sequence>MQGIYLIGIGTFLSGLLIAYLYLSSKTVSQTEYEGLKQKNIRADYDLGVLTATEKELRINLDKLENTLSEEKEVNRSQETLITELRVNGRNYEEKVYSERLTNEKQQKNIEENNNQIRLLTSQLSEFRTLNANLQEKIANQNNEFEESRKKSLLEFENIANKLFEEKTTKFSKESKENIELLLNPLKENLKEFKKQVEETYDKESKQRFSLEGKIKELVDLNQQISKDATNLTKALKGQAKTQGYWGEMILENILEYSGLVKNREYFIQESFIDNDGKRKQPDVIIKYPDDRYIIVDSKVSLTAYERFANCEDIEEQKLYLAEHIKSIKSHIDNLSSKEYDKFDKTLDFVMLFVPIEPAFMTALHFDQELWSYAYKKRVLLISPTNLIAALKMVSDIWKRELQNKNSLEIAKRGEFLYEKFVGFVGDMEEIDKHLGKVSDKYNDAMNKLSKGSGNLIRQAEMLKKLGINSKKSLPEKYLLEEMEDENEDD</sequence>
<evidence type="ECO:0000256" key="1">
    <source>
        <dbReference type="ARBA" id="ARBA00003416"/>
    </source>
</evidence>
<gene>
    <name evidence="7" type="ORF">DJ013_13115</name>
</gene>
<feature type="coiled-coil region" evidence="5">
    <location>
        <begin position="176"/>
        <end position="207"/>
    </location>
</feature>
<dbReference type="PANTHER" id="PTHR30563:SF0">
    <property type="entry name" value="DNA RECOMBINATION PROTEIN RMUC"/>
    <property type="match status" value="1"/>
</dbReference>
<accession>A0A2Z4GD29</accession>
<organism evidence="7 8">
    <name type="scientific">Arcticibacterium luteifluviistationis</name>
    <dbReference type="NCBI Taxonomy" id="1784714"/>
    <lineage>
        <taxon>Bacteria</taxon>
        <taxon>Pseudomonadati</taxon>
        <taxon>Bacteroidota</taxon>
        <taxon>Cytophagia</taxon>
        <taxon>Cytophagales</taxon>
        <taxon>Leadbetterellaceae</taxon>
        <taxon>Arcticibacterium</taxon>
    </lineage>
</organism>
<evidence type="ECO:0000256" key="6">
    <source>
        <dbReference type="SAM" id="Phobius"/>
    </source>
</evidence>
<proteinExistence type="inferred from homology"/>
<dbReference type="AlphaFoldDB" id="A0A2Z4GD29"/>
<feature type="transmembrane region" description="Helical" evidence="6">
    <location>
        <begin position="5"/>
        <end position="23"/>
    </location>
</feature>
<evidence type="ECO:0000256" key="4">
    <source>
        <dbReference type="ARBA" id="ARBA00023172"/>
    </source>
</evidence>
<comment type="similarity">
    <text evidence="2">Belongs to the RmuC family.</text>
</comment>
<dbReference type="PANTHER" id="PTHR30563">
    <property type="entry name" value="DNA RECOMBINATION PROTEIN RMUC"/>
    <property type="match status" value="1"/>
</dbReference>
<dbReference type="OrthoDB" id="370725at2"/>
<comment type="function">
    <text evidence="1">Involved in DNA recombination.</text>
</comment>
<protein>
    <submittedName>
        <fullName evidence="7">DNA recombination protein RmuC</fullName>
    </submittedName>
</protein>
<keyword evidence="6" id="KW-1133">Transmembrane helix</keyword>
<feature type="coiled-coil region" evidence="5">
    <location>
        <begin position="47"/>
        <end position="151"/>
    </location>
</feature>
<evidence type="ECO:0000313" key="8">
    <source>
        <dbReference type="Proteomes" id="UP000249873"/>
    </source>
</evidence>
<keyword evidence="8" id="KW-1185">Reference proteome</keyword>
<keyword evidence="6" id="KW-0812">Transmembrane</keyword>
<reference evidence="7 8" key="1">
    <citation type="submission" date="2018-05" db="EMBL/GenBank/DDBJ databases">
        <title>Complete genome sequence of Arcticibacterium luteifluviistationis SM1504T, a cytophagaceae bacterium isolated from Arctic surface seawater.</title>
        <authorList>
            <person name="Li Y."/>
            <person name="Qin Q.-L."/>
        </authorList>
    </citation>
    <scope>NUCLEOTIDE SEQUENCE [LARGE SCALE GENOMIC DNA]</scope>
    <source>
        <strain evidence="7 8">SM1504</strain>
    </source>
</reference>
<evidence type="ECO:0000256" key="3">
    <source>
        <dbReference type="ARBA" id="ARBA00023054"/>
    </source>
</evidence>
<dbReference type="GO" id="GO:0006310">
    <property type="term" value="P:DNA recombination"/>
    <property type="evidence" value="ECO:0007669"/>
    <property type="project" value="UniProtKB-KW"/>
</dbReference>
<keyword evidence="6" id="KW-0472">Membrane</keyword>
<evidence type="ECO:0000256" key="5">
    <source>
        <dbReference type="SAM" id="Coils"/>
    </source>
</evidence>
<evidence type="ECO:0000313" key="7">
    <source>
        <dbReference type="EMBL" id="AWV99054.1"/>
    </source>
</evidence>
<dbReference type="KEGG" id="als:DJ013_13115"/>
<dbReference type="RefSeq" id="WP_111372247.1">
    <property type="nucleotide sequence ID" value="NZ_CP029480.1"/>
</dbReference>
<dbReference type="InterPro" id="IPR003798">
    <property type="entry name" value="DNA_recombination_RmuC"/>
</dbReference>
<keyword evidence="3 5" id="KW-0175">Coiled coil</keyword>
<dbReference type="EMBL" id="CP029480">
    <property type="protein sequence ID" value="AWV99054.1"/>
    <property type="molecule type" value="Genomic_DNA"/>
</dbReference>
<dbReference type="Pfam" id="PF02646">
    <property type="entry name" value="RmuC"/>
    <property type="match status" value="1"/>
</dbReference>
<name>A0A2Z4GD29_9BACT</name>
<evidence type="ECO:0000256" key="2">
    <source>
        <dbReference type="ARBA" id="ARBA00009840"/>
    </source>
</evidence>
<keyword evidence="4" id="KW-0233">DNA recombination</keyword>